<dbReference type="InterPro" id="IPR043129">
    <property type="entry name" value="ATPase_NBD"/>
</dbReference>
<dbReference type="InterPro" id="IPR000600">
    <property type="entry name" value="ROK"/>
</dbReference>
<protein>
    <recommendedName>
        <fullName evidence="5">ROK family protein</fullName>
    </recommendedName>
</protein>
<dbReference type="PANTHER" id="PTHR18964">
    <property type="entry name" value="ROK (REPRESSOR, ORF, KINASE) FAMILY"/>
    <property type="match status" value="1"/>
</dbReference>
<dbReference type="SUPFAM" id="SSF53067">
    <property type="entry name" value="Actin-like ATPase domain"/>
    <property type="match status" value="1"/>
</dbReference>
<evidence type="ECO:0000256" key="2">
    <source>
        <dbReference type="SAM" id="MobiDB-lite"/>
    </source>
</evidence>
<reference evidence="3 4" key="1">
    <citation type="submission" date="2018-02" db="EMBL/GenBank/DDBJ databases">
        <title>8 Nocardia nova and 1 Nocardia cyriacigeorgica strain used for evolution to TMP-SMX.</title>
        <authorList>
            <person name="Mehta H."/>
            <person name="Weng J."/>
            <person name="Shamoo Y."/>
        </authorList>
    </citation>
    <scope>NUCLEOTIDE SEQUENCE [LARGE SCALE GENOMIC DNA]</scope>
    <source>
        <strain evidence="3 4">BAA2227</strain>
    </source>
</reference>
<dbReference type="Proteomes" id="UP000238356">
    <property type="component" value="Unassembled WGS sequence"/>
</dbReference>
<feature type="compositionally biased region" description="Low complexity" evidence="2">
    <location>
        <begin position="251"/>
        <end position="261"/>
    </location>
</feature>
<feature type="compositionally biased region" description="Basic and acidic residues" evidence="2">
    <location>
        <begin position="153"/>
        <end position="170"/>
    </location>
</feature>
<comment type="similarity">
    <text evidence="1">Belongs to the ROK (NagC/XylR) family.</text>
</comment>
<feature type="compositionally biased region" description="Basic and acidic residues" evidence="2">
    <location>
        <begin position="78"/>
        <end position="93"/>
    </location>
</feature>
<proteinExistence type="inferred from homology"/>
<feature type="region of interest" description="Disordered" evidence="2">
    <location>
        <begin position="1"/>
        <end position="25"/>
    </location>
</feature>
<evidence type="ECO:0008006" key="5">
    <source>
        <dbReference type="Google" id="ProtNLM"/>
    </source>
</evidence>
<name>A0A2S6A0P9_9NOCA</name>
<accession>A0A2S6A0P9</accession>
<dbReference type="Gene3D" id="3.30.420.40">
    <property type="match status" value="2"/>
</dbReference>
<evidence type="ECO:0000313" key="3">
    <source>
        <dbReference type="EMBL" id="PPJ24600.1"/>
    </source>
</evidence>
<gene>
    <name evidence="3" type="ORF">C5F51_25845</name>
</gene>
<feature type="region of interest" description="Disordered" evidence="2">
    <location>
        <begin position="77"/>
        <end position="272"/>
    </location>
</feature>
<evidence type="ECO:0000313" key="4">
    <source>
        <dbReference type="Proteomes" id="UP000238356"/>
    </source>
</evidence>
<feature type="compositionally biased region" description="Gly residues" evidence="2">
    <location>
        <begin position="174"/>
        <end position="195"/>
    </location>
</feature>
<dbReference type="Pfam" id="PF00480">
    <property type="entry name" value="ROK"/>
    <property type="match status" value="1"/>
</dbReference>
<evidence type="ECO:0000256" key="1">
    <source>
        <dbReference type="ARBA" id="ARBA00006479"/>
    </source>
</evidence>
<comment type="caution">
    <text evidence="3">The sequence shown here is derived from an EMBL/GenBank/DDBJ whole genome shotgun (WGS) entry which is preliminary data.</text>
</comment>
<keyword evidence="4" id="KW-1185">Reference proteome</keyword>
<dbReference type="PANTHER" id="PTHR18964:SF149">
    <property type="entry name" value="BIFUNCTIONAL UDP-N-ACETYLGLUCOSAMINE 2-EPIMERASE_N-ACETYLMANNOSAMINE KINASE"/>
    <property type="match status" value="1"/>
</dbReference>
<dbReference type="EMBL" id="PSZD01000019">
    <property type="protein sequence ID" value="PPJ24600.1"/>
    <property type="molecule type" value="Genomic_DNA"/>
</dbReference>
<dbReference type="AlphaFoldDB" id="A0A2S6A0P9"/>
<feature type="compositionally biased region" description="Basic residues" evidence="2">
    <location>
        <begin position="221"/>
        <end position="235"/>
    </location>
</feature>
<organism evidence="3 4">
    <name type="scientific">Nocardia nova</name>
    <dbReference type="NCBI Taxonomy" id="37330"/>
    <lineage>
        <taxon>Bacteria</taxon>
        <taxon>Bacillati</taxon>
        <taxon>Actinomycetota</taxon>
        <taxon>Actinomycetes</taxon>
        <taxon>Mycobacteriales</taxon>
        <taxon>Nocardiaceae</taxon>
        <taxon>Nocardia</taxon>
    </lineage>
</organism>
<sequence length="586" mass="61132">MGRGGRGRAPNAAAEPRRAGGGRGLRHLLLHGVRDRRTPGIGRPRSHRRVAGECGARWPRLRPLSGDLPFRYHHRGGRRDAGDACHGGAHRDLLQSGDAGTRARRPDPHRRGRRAFGGPNPFRDNGSRDTAVASGGGSGAGDRTGSRGPGRGRRVERAGRRPQRGADHFRGNGFRRGAGRGGGVEIAGILPGLGGRVSRDRISARSHQHRGTGSCGVGAGARRRRAARGHRRYRSSCRISRYRSDGRSRARASAVPAAVRGSGTGSRPSARAAAIGDPAMTEARELDPVLAMDVGGTTIKAEISDSAGRVEAAATVPTPRGERAFDAMAALGDRLLAEVSDETRAGLRRGAIGLPGIVDVARSLAVFSSNIGWRDVVVGSRLQDRWGFPILIEHDVILAGWAEWRLGAGCGADDVLVVNLGTGISGALAVGGRLVRGGAGQAGEYGHIPVRHDGRRCSCGNIGCVETVASGPSITRAYRERTGRDIDGAEAVFAALPDDAHARAVVDDAIDALADGLLGVVHAVCPQRIVLGGGLAGAGPVLSEGLRARLERLVRVAPVPQVVTGAFGARAGLVGAARYARLEVLE</sequence>